<evidence type="ECO:0000256" key="9">
    <source>
        <dbReference type="ARBA" id="ARBA00023002"/>
    </source>
</evidence>
<keyword evidence="13 14" id="KW-0676">Redox-active center</keyword>
<evidence type="ECO:0000256" key="15">
    <source>
        <dbReference type="SAM" id="Phobius"/>
    </source>
</evidence>
<evidence type="ECO:0000256" key="2">
    <source>
        <dbReference type="ARBA" id="ARBA00008823"/>
    </source>
</evidence>
<dbReference type="GO" id="GO:0015035">
    <property type="term" value="F:protein-disulfide reductase activity"/>
    <property type="evidence" value="ECO:0007669"/>
    <property type="project" value="UniProtKB-UniRule"/>
</dbReference>
<name>A0A1I4PEY4_9GAMM</name>
<keyword evidence="10 14" id="KW-0472">Membrane</keyword>
<feature type="topological domain" description="Periplasmic" evidence="14">
    <location>
        <begin position="27"/>
        <end position="44"/>
    </location>
</feature>
<dbReference type="RefSeq" id="WP_093472889.1">
    <property type="nucleotide sequence ID" value="NZ_FOUI01000002.1"/>
</dbReference>
<dbReference type="HAMAP" id="MF_00286">
    <property type="entry name" value="DsbB"/>
    <property type="match status" value="1"/>
</dbReference>
<keyword evidence="17" id="KW-1185">Reference proteome</keyword>
<proteinExistence type="inferred from homology"/>
<evidence type="ECO:0000256" key="11">
    <source>
        <dbReference type="ARBA" id="ARBA00023157"/>
    </source>
</evidence>
<evidence type="ECO:0000256" key="14">
    <source>
        <dbReference type="HAMAP-Rule" id="MF_00286"/>
    </source>
</evidence>
<keyword evidence="5" id="KW-0997">Cell inner membrane</keyword>
<dbReference type="PANTHER" id="PTHR36570">
    <property type="entry name" value="DISULFIDE BOND FORMATION PROTEIN B"/>
    <property type="match status" value="1"/>
</dbReference>
<dbReference type="Gene3D" id="1.20.1550.10">
    <property type="entry name" value="DsbB-like"/>
    <property type="match status" value="1"/>
</dbReference>
<evidence type="ECO:0000256" key="8">
    <source>
        <dbReference type="ARBA" id="ARBA00022989"/>
    </source>
</evidence>
<keyword evidence="6 14" id="KW-0812">Transmembrane</keyword>
<feature type="disulfide bond" description="Redox-active" evidence="14">
    <location>
        <begin position="36"/>
        <end position="39"/>
    </location>
</feature>
<evidence type="ECO:0000256" key="5">
    <source>
        <dbReference type="ARBA" id="ARBA00022519"/>
    </source>
</evidence>
<dbReference type="InterPro" id="IPR023380">
    <property type="entry name" value="DsbB-like_sf"/>
</dbReference>
<evidence type="ECO:0000313" key="16">
    <source>
        <dbReference type="EMBL" id="SFM26331.1"/>
    </source>
</evidence>
<feature type="topological domain" description="Cytoplasmic" evidence="14">
    <location>
        <begin position="168"/>
        <end position="171"/>
    </location>
</feature>
<dbReference type="GO" id="GO:0009055">
    <property type="term" value="F:electron transfer activity"/>
    <property type="evidence" value="ECO:0007669"/>
    <property type="project" value="UniProtKB-UniRule"/>
</dbReference>
<feature type="transmembrane region" description="Helical" evidence="15">
    <location>
        <begin position="74"/>
        <end position="95"/>
    </location>
</feature>
<dbReference type="EMBL" id="FOUI01000002">
    <property type="protein sequence ID" value="SFM26331.1"/>
    <property type="molecule type" value="Genomic_DNA"/>
</dbReference>
<comment type="function">
    <text evidence="14">Required for disulfide bond formation in some periplasmic proteins. Acts by oxidizing the DsbA protein.</text>
</comment>
<keyword evidence="3 14" id="KW-0813">Transport</keyword>
<feature type="transmembrane region" description="Helical" evidence="15">
    <location>
        <begin position="40"/>
        <end position="62"/>
    </location>
</feature>
<accession>A0A1I4PEY4</accession>
<dbReference type="InterPro" id="IPR050183">
    <property type="entry name" value="DsbB"/>
</dbReference>
<evidence type="ECO:0000313" key="17">
    <source>
        <dbReference type="Proteomes" id="UP000243629"/>
    </source>
</evidence>
<evidence type="ECO:0000256" key="10">
    <source>
        <dbReference type="ARBA" id="ARBA00023136"/>
    </source>
</evidence>
<dbReference type="GO" id="GO:0005886">
    <property type="term" value="C:plasma membrane"/>
    <property type="evidence" value="ECO:0007669"/>
    <property type="project" value="UniProtKB-SubCell"/>
</dbReference>
<keyword evidence="9 14" id="KW-0560">Oxidoreductase</keyword>
<organism evidence="16 17">
    <name type="scientific">Halopseudomonas yangmingensis</name>
    <dbReference type="NCBI Taxonomy" id="1720063"/>
    <lineage>
        <taxon>Bacteria</taxon>
        <taxon>Pseudomonadati</taxon>
        <taxon>Pseudomonadota</taxon>
        <taxon>Gammaproteobacteria</taxon>
        <taxon>Pseudomonadales</taxon>
        <taxon>Pseudomonadaceae</taxon>
        <taxon>Halopseudomonas</taxon>
    </lineage>
</organism>
<evidence type="ECO:0000256" key="3">
    <source>
        <dbReference type="ARBA" id="ARBA00022448"/>
    </source>
</evidence>
<protein>
    <recommendedName>
        <fullName evidence="14">Disulfide bond formation protein B</fullName>
    </recommendedName>
    <alternativeName>
        <fullName evidence="14">Disulfide oxidoreductase</fullName>
    </alternativeName>
</protein>
<dbReference type="Proteomes" id="UP000243629">
    <property type="component" value="Unassembled WGS sequence"/>
</dbReference>
<dbReference type="InterPro" id="IPR022920">
    <property type="entry name" value="Disulphide_bond_form_DsbB"/>
</dbReference>
<evidence type="ECO:0000256" key="6">
    <source>
        <dbReference type="ARBA" id="ARBA00022692"/>
    </source>
</evidence>
<comment type="caution">
    <text evidence="14">Lacks conserved residue(s) required for the propagation of feature annotation.</text>
</comment>
<dbReference type="STRING" id="1720063.SAMN05216217_102293"/>
<dbReference type="GO" id="GO:0006457">
    <property type="term" value="P:protein folding"/>
    <property type="evidence" value="ECO:0007669"/>
    <property type="project" value="InterPro"/>
</dbReference>
<sequence>MTLPASRPLYLLALIGAILLLGSALYMEHVMGLEPCPLCIVQRVAVITLGLISLIAVLHTPLPEGNRRRPAARVYAALTTLAGGFGAAIATRQIWLQHQPADQLPSCLPSMDYMLEVLPFWEMLSLVFSGTADCAEVGWTFLGLSIAECMLLVFIVYTAFGLVQLLRRQDT</sequence>
<dbReference type="InterPro" id="IPR003752">
    <property type="entry name" value="DiS_bond_form_DsbB/BdbC"/>
</dbReference>
<dbReference type="AlphaFoldDB" id="A0A1I4PEY4"/>
<evidence type="ECO:0000256" key="4">
    <source>
        <dbReference type="ARBA" id="ARBA00022475"/>
    </source>
</evidence>
<gene>
    <name evidence="14" type="primary">dsbB</name>
    <name evidence="16" type="ORF">SAMN05216217_102293</name>
</gene>
<dbReference type="SUPFAM" id="SSF158442">
    <property type="entry name" value="DsbB-like"/>
    <property type="match status" value="1"/>
</dbReference>
<comment type="subcellular location">
    <subcellularLocation>
        <location evidence="1">Cell inner membrane</location>
        <topology evidence="1">Multi-pass membrane protein</topology>
    </subcellularLocation>
    <subcellularLocation>
        <location evidence="14">Cell membrane</location>
        <topology evidence="14">Multi-pass membrane protein</topology>
    </subcellularLocation>
</comment>
<dbReference type="Pfam" id="PF02600">
    <property type="entry name" value="DsbB"/>
    <property type="match status" value="1"/>
</dbReference>
<comment type="similarity">
    <text evidence="2 14">Belongs to the DsbB family.</text>
</comment>
<dbReference type="OrthoDB" id="3711263at2"/>
<feature type="topological domain" description="Cytoplasmic" evidence="14">
    <location>
        <begin position="1"/>
        <end position="9"/>
    </location>
</feature>
<evidence type="ECO:0000256" key="7">
    <source>
        <dbReference type="ARBA" id="ARBA00022982"/>
    </source>
</evidence>
<evidence type="ECO:0000256" key="12">
    <source>
        <dbReference type="ARBA" id="ARBA00023186"/>
    </source>
</evidence>
<keyword evidence="7 14" id="KW-0249">Electron transport</keyword>
<keyword evidence="11 14" id="KW-1015">Disulfide bond</keyword>
<dbReference type="PANTHER" id="PTHR36570:SF3">
    <property type="entry name" value="DISULFIDE BOND FORMATION PROTEIN B"/>
    <property type="match status" value="1"/>
</dbReference>
<keyword evidence="4 14" id="KW-1003">Cell membrane</keyword>
<evidence type="ECO:0000256" key="13">
    <source>
        <dbReference type="ARBA" id="ARBA00023284"/>
    </source>
</evidence>
<keyword evidence="12 14" id="KW-0143">Chaperone</keyword>
<reference evidence="17" key="1">
    <citation type="submission" date="2016-10" db="EMBL/GenBank/DDBJ databases">
        <authorList>
            <person name="Varghese N."/>
            <person name="Submissions S."/>
        </authorList>
    </citation>
    <scope>NUCLEOTIDE SEQUENCE [LARGE SCALE GENOMIC DNA]</scope>
    <source>
        <strain evidence="17">DSM 24213</strain>
    </source>
</reference>
<keyword evidence="8 14" id="KW-1133">Transmembrane helix</keyword>
<evidence type="ECO:0000256" key="1">
    <source>
        <dbReference type="ARBA" id="ARBA00004429"/>
    </source>
</evidence>
<feature type="transmembrane region" description="Helical" evidence="15">
    <location>
        <begin position="139"/>
        <end position="163"/>
    </location>
</feature>